<accession>A0A371DFX0</accession>
<dbReference type="Pfam" id="PF13361">
    <property type="entry name" value="UvrD_C"/>
    <property type="match status" value="1"/>
</dbReference>
<name>A0A371DFX0_9APHY</name>
<evidence type="ECO:0000259" key="7">
    <source>
        <dbReference type="PROSITE" id="PS51198"/>
    </source>
</evidence>
<protein>
    <recommendedName>
        <fullName evidence="7">UvrD-like helicase ATP-binding domain-containing protein</fullName>
    </recommendedName>
</protein>
<dbReference type="Pfam" id="PF00580">
    <property type="entry name" value="UvrD-helicase"/>
    <property type="match status" value="1"/>
</dbReference>
<dbReference type="PANTHER" id="PTHR21529">
    <property type="entry name" value="MAMMARY TURMOR VIRUS RECEPTOR HOMOLOG 1, 2 MTVR1, 2"/>
    <property type="match status" value="1"/>
</dbReference>
<evidence type="ECO:0000256" key="1">
    <source>
        <dbReference type="ARBA" id="ARBA00022741"/>
    </source>
</evidence>
<dbReference type="Proteomes" id="UP000256964">
    <property type="component" value="Unassembled WGS sequence"/>
</dbReference>
<dbReference type="EMBL" id="KZ857394">
    <property type="protein sequence ID" value="RDX51434.1"/>
    <property type="molecule type" value="Genomic_DNA"/>
</dbReference>
<dbReference type="GO" id="GO:0005524">
    <property type="term" value="F:ATP binding"/>
    <property type="evidence" value="ECO:0007669"/>
    <property type="project" value="UniProtKB-UniRule"/>
</dbReference>
<feature type="binding site" evidence="5">
    <location>
        <begin position="530"/>
        <end position="537"/>
    </location>
    <ligand>
        <name>ATP</name>
        <dbReference type="ChEBI" id="CHEBI:30616"/>
    </ligand>
</feature>
<feature type="domain" description="UvrD-like helicase ATP-binding" evidence="7">
    <location>
        <begin position="509"/>
        <end position="895"/>
    </location>
</feature>
<keyword evidence="3 5" id="KW-0347">Helicase</keyword>
<dbReference type="InterPro" id="IPR014016">
    <property type="entry name" value="UvrD-like_ATP-bd"/>
</dbReference>
<gene>
    <name evidence="8" type="ORF">OH76DRAFT_290582</name>
</gene>
<dbReference type="Gene3D" id="3.40.50.300">
    <property type="entry name" value="P-loop containing nucleotide triphosphate hydrolases"/>
    <property type="match status" value="2"/>
</dbReference>
<dbReference type="PANTHER" id="PTHR21529:SF4">
    <property type="entry name" value="TPR AND ANKYRIN REPEAT-CONTAINING PROTEIN 1"/>
    <property type="match status" value="1"/>
</dbReference>
<evidence type="ECO:0000256" key="5">
    <source>
        <dbReference type="PROSITE-ProRule" id="PRU00560"/>
    </source>
</evidence>
<evidence type="ECO:0000313" key="8">
    <source>
        <dbReference type="EMBL" id="RDX51434.1"/>
    </source>
</evidence>
<dbReference type="GO" id="GO:0016787">
    <property type="term" value="F:hydrolase activity"/>
    <property type="evidence" value="ECO:0007669"/>
    <property type="project" value="UniProtKB-UniRule"/>
</dbReference>
<feature type="region of interest" description="Disordered" evidence="6">
    <location>
        <begin position="1948"/>
        <end position="1988"/>
    </location>
</feature>
<feature type="region of interest" description="Disordered" evidence="6">
    <location>
        <begin position="2191"/>
        <end position="2212"/>
    </location>
</feature>
<sequence length="2212" mass="250719">MSDIPTILSMDASRQGGRYVTADAVQALSDQTVLKDEMAIEAAIRALERHLVDPATRLNETIAQLAELENSPHALEFVLATVNDEASQIVSTTILQQFPTAPEGFAVSLASKLLKRFPLFFLFLPSDGLSDIPDTATIRSLRQDTETVHGVLDALSRFQLNDDSLDEERPDEDLDDAEIRFVVKRKGQSKKNIKKQAKRGRRVSPADYKTIESFGLDVPRNSAELCRQTTFLLESQMETLKEYLEWFRIPTVGQAIRRLYLPTPDVAEDAPQTTTDVVADVSMTSEEEPELQIALPPVLPMKAALYFDSADGFGEWRILISTRADRDLRQARRRDAKTFAIFVKKIKELSKGHFSDDNQKRLTGLDVEIPIYEAKMTGDTRLVYQVDCVPEFESTVERQVLRIFGIYTHAQLDRRFWDCMSRQLERRGAEYRKRCTFRNPPLNKGDNVYAPASWPPPAEPVSLEPVSGLSDMRKEDLEELHSLLVLEKFVTFSQALLNSILADQEVAHVFDVTPQEKKIIEHPYSCYVLGRSGTGKTTTMLFKMLGIERAWEAHREAMAKPRQLFVTQSRVLAEKVEEYFAKLLESLATASQSPTELVNIATRKKQQQEQGLVDRDEEIYWRGDLPKRYGALKEEHFPMFLTFDHICRLLESEFRYHALELERKEAAAQVLQDALELQDPDNRDGALSNDYMQQRRAKFVSYGTFLEEYWSHFPQSLTKGLDPTLVFGEFMGVIKGSELALERPEGYLDKDTYCGLSHRTQGTFANQREGIYKLFNAYLKRKKERGDYDAADRTHMLIRNLRSNGVPGQEMDFIYVDEAQDNLLIDALILRTLCRNPHGMFWAGDTAQTISVGSAFRFNDLKSFLYRYEEAKGGPQAEKRAQPESFHLAVNYRSHAGIVNCAHSVIQLITEFWPHAIDALGQETGMIDGLKPVFFSGWDQNTVRYEQFLFGESGSHIEFGAEQCILVRDDAARDRLRAQVGDIGLIMTLYESKGLEFNDVLLYNFFEDSTVDLSQWRVVLNALPQDRRANHPAPRFDDARHSGVCRELKFLYVAITRARKNLWIADGSEKGEPMRIVWTHKDQIQNCTPGTDVPRLAMSSTAEDWAKTALSLFNNRRYMQAMHCYERAGLPREKAVAYAYYLREVARSTAVTRGDTTAQAAAFAVAAEAFIASAQDAVTEKRAYYRIAAECYVHAGDDPKAARAYVSATEYTLAAQHFRKAGLFEDAVSVVQSHKDKVLSTVASSIVDVSRLYFLREKQIKKARELFETDDEALEYMDDYGLDIARATFLEDIGRYADAAEVHFAEGNTLEAIRLLTLDRMNDTSMRRALQCVLDGLWSNLGYGIAITDELLKTNGTVAKLLRLADGLQDVGADSNLMAEVTMFRAIANRNSEELRTLGVKFASSGNVPAAFLCLDRAFSASLKLQTAALHDIADSLQTFLIYARMLQRLYSVTNSCDDPIIRKVFSLQSSTEDSFLLHPSTFLVSQCNSRLTPSARMTDEGTLVPRWELEHLIKHVLKVRLIRRVSEENNACTNLRPLHPCLPFAVFNQCNRVECPRNHADYQHYDAAAYNIFVRVHILQILIYQTLYAVENARELARQQCYWLRRLYEAFYPPYYKLGSIHVLSPDLVPELHQGLPTVQAWLRDLLYKLDPYSPPASSSFLASLMWTTSLAFRFDAKAAPEYLTRVPCVAAYRLPALLRGNDKAYIVHDLLAHMQSSDHHALSRGILFLDHVLGQKLPIEITLLCDFMDHLCGSLVVAMCLQSMSTGGALHDLTLPKSWITRLLQDVEALRSKDVQLVFVYTKHMGDLLEHIYTGVDAGYLLFENRDLSRLGPQVRNIFFARICKNLCLLGYNWRTYGIKNTIHRAISSVHKPGRTYGSLIENYVIARSWDSLSRLIRHSAKGSALDEMIQLHHGSRSVPKTVLPNVRRVIYNRLEDIPWLLRTSGSSGSSGSLRPDAMPFVPTTLPQPESEDVAVEENTAEADPAEEDAVEQAVDMEGITQAINAEQTNIGPAAPTPEEITAADTIASAYKRYVARTRSRKKNAAEETRRRIFSDFSTQSQTMEWPHRYYRMLFLGPIPHLYIAVEGMKNHLHEARSIARKRFNVVKHLELENVKSSLTQMNGLFKDALRLHQSLGPRADVHKARDLVKLKALALEAETIMQQLPLSARLDWEKDMRIALRGIVEEKKAPAKQPKPELNTADLGESIEH</sequence>
<evidence type="ECO:0000256" key="6">
    <source>
        <dbReference type="SAM" id="MobiDB-lite"/>
    </source>
</evidence>
<dbReference type="InterPro" id="IPR039904">
    <property type="entry name" value="TRANK1"/>
</dbReference>
<evidence type="ECO:0000256" key="2">
    <source>
        <dbReference type="ARBA" id="ARBA00022801"/>
    </source>
</evidence>
<dbReference type="OrthoDB" id="3156807at2759"/>
<dbReference type="PROSITE" id="PS51198">
    <property type="entry name" value="UVRD_HELICASE_ATP_BIND"/>
    <property type="match status" value="1"/>
</dbReference>
<dbReference type="InterPro" id="IPR027417">
    <property type="entry name" value="P-loop_NTPase"/>
</dbReference>
<feature type="compositionally biased region" description="Acidic residues" evidence="6">
    <location>
        <begin position="1972"/>
        <end position="1988"/>
    </location>
</feature>
<keyword evidence="1 5" id="KW-0547">Nucleotide-binding</keyword>
<keyword evidence="9" id="KW-1185">Reference proteome</keyword>
<dbReference type="STRING" id="139420.A0A371DFX0"/>
<evidence type="ECO:0000256" key="3">
    <source>
        <dbReference type="ARBA" id="ARBA00022806"/>
    </source>
</evidence>
<keyword evidence="2 5" id="KW-0378">Hydrolase</keyword>
<organism evidence="8 9">
    <name type="scientific">Lentinus brumalis</name>
    <dbReference type="NCBI Taxonomy" id="2498619"/>
    <lineage>
        <taxon>Eukaryota</taxon>
        <taxon>Fungi</taxon>
        <taxon>Dikarya</taxon>
        <taxon>Basidiomycota</taxon>
        <taxon>Agaricomycotina</taxon>
        <taxon>Agaricomycetes</taxon>
        <taxon>Polyporales</taxon>
        <taxon>Polyporaceae</taxon>
        <taxon>Lentinus</taxon>
    </lineage>
</organism>
<dbReference type="GO" id="GO:0004386">
    <property type="term" value="F:helicase activity"/>
    <property type="evidence" value="ECO:0007669"/>
    <property type="project" value="UniProtKB-UniRule"/>
</dbReference>
<reference evidence="8 9" key="1">
    <citation type="journal article" date="2018" name="Biotechnol. Biofuels">
        <title>Integrative visual omics of the white-rot fungus Polyporus brumalis exposes the biotechnological potential of its oxidative enzymes for delignifying raw plant biomass.</title>
        <authorList>
            <person name="Miyauchi S."/>
            <person name="Rancon A."/>
            <person name="Drula E."/>
            <person name="Hage H."/>
            <person name="Chaduli D."/>
            <person name="Favel A."/>
            <person name="Grisel S."/>
            <person name="Henrissat B."/>
            <person name="Herpoel-Gimbert I."/>
            <person name="Ruiz-Duenas F.J."/>
            <person name="Chevret D."/>
            <person name="Hainaut M."/>
            <person name="Lin J."/>
            <person name="Wang M."/>
            <person name="Pangilinan J."/>
            <person name="Lipzen A."/>
            <person name="Lesage-Meessen L."/>
            <person name="Navarro D."/>
            <person name="Riley R."/>
            <person name="Grigoriev I.V."/>
            <person name="Zhou S."/>
            <person name="Raouche S."/>
            <person name="Rosso M.N."/>
        </authorList>
    </citation>
    <scope>NUCLEOTIDE SEQUENCE [LARGE SCALE GENOMIC DNA]</scope>
    <source>
        <strain evidence="8 9">BRFM 1820</strain>
    </source>
</reference>
<dbReference type="InterPro" id="IPR014017">
    <property type="entry name" value="DNA_helicase_UvrD-like_C"/>
</dbReference>
<proteinExistence type="predicted"/>
<keyword evidence="4 5" id="KW-0067">ATP-binding</keyword>
<dbReference type="SUPFAM" id="SSF52540">
    <property type="entry name" value="P-loop containing nucleoside triphosphate hydrolases"/>
    <property type="match status" value="1"/>
</dbReference>
<evidence type="ECO:0000256" key="4">
    <source>
        <dbReference type="ARBA" id="ARBA00022840"/>
    </source>
</evidence>
<evidence type="ECO:0000313" key="9">
    <source>
        <dbReference type="Proteomes" id="UP000256964"/>
    </source>
</evidence>